<evidence type="ECO:0000313" key="2">
    <source>
        <dbReference type="EMBL" id="KER04263.1"/>
    </source>
</evidence>
<feature type="transmembrane region" description="Helical" evidence="1">
    <location>
        <begin position="54"/>
        <end position="72"/>
    </location>
</feature>
<dbReference type="Proteomes" id="UP000028002">
    <property type="component" value="Unassembled WGS sequence"/>
</dbReference>
<keyword evidence="1" id="KW-0812">Transmembrane</keyword>
<gene>
    <name evidence="2" type="ORF">MEG1DRAFT_01033</name>
</gene>
<evidence type="ECO:0000313" key="3">
    <source>
        <dbReference type="Proteomes" id="UP000028002"/>
    </source>
</evidence>
<evidence type="ECO:0000256" key="1">
    <source>
        <dbReference type="SAM" id="Phobius"/>
    </source>
</evidence>
<accession>A0A081S010</accession>
<organism evidence="2 3">
    <name type="scientific">Photorhabdus temperata subsp. temperata Meg1</name>
    <dbReference type="NCBI Taxonomy" id="1393735"/>
    <lineage>
        <taxon>Bacteria</taxon>
        <taxon>Pseudomonadati</taxon>
        <taxon>Pseudomonadota</taxon>
        <taxon>Gammaproteobacteria</taxon>
        <taxon>Enterobacterales</taxon>
        <taxon>Morganellaceae</taxon>
        <taxon>Photorhabdus</taxon>
    </lineage>
</organism>
<comment type="caution">
    <text evidence="2">The sequence shown here is derived from an EMBL/GenBank/DDBJ whole genome shotgun (WGS) entry which is preliminary data.</text>
</comment>
<reference evidence="2 3" key="1">
    <citation type="submission" date="2014-03" db="EMBL/GenBank/DDBJ databases">
        <title>Draft Genome of Photorhabdus temperata Meg1.</title>
        <authorList>
            <person name="Hurst S.G.IV."/>
            <person name="Morris K."/>
            <person name="Thomas K."/>
            <person name="Tisa L.S."/>
        </authorList>
    </citation>
    <scope>NUCLEOTIDE SEQUENCE [LARGE SCALE GENOMIC DNA]</scope>
    <source>
        <strain evidence="2 3">Meg1</strain>
    </source>
</reference>
<keyword evidence="1" id="KW-1133">Transmembrane helix</keyword>
<protein>
    <submittedName>
        <fullName evidence="2">Uncharacterized protein</fullName>
    </submittedName>
</protein>
<dbReference type="AlphaFoldDB" id="A0A081S010"/>
<proteinExistence type="predicted"/>
<sequence>MSQRSTPLTRVTSFLLIYLTAVYPPHPAIAAGSHLLFPVYISSFFRVSFSAANNFSVLDLISSFAGVILFNIELHCITPSLA</sequence>
<dbReference type="EMBL" id="JGVH01000010">
    <property type="protein sequence ID" value="KER04263.1"/>
    <property type="molecule type" value="Genomic_DNA"/>
</dbReference>
<name>A0A081S010_PHOTE</name>
<keyword evidence="1" id="KW-0472">Membrane</keyword>